<organism evidence="1 2">
    <name type="scientific">Longimicrobium terrae</name>
    <dbReference type="NCBI Taxonomy" id="1639882"/>
    <lineage>
        <taxon>Bacteria</taxon>
        <taxon>Pseudomonadati</taxon>
        <taxon>Gemmatimonadota</taxon>
        <taxon>Longimicrobiia</taxon>
        <taxon>Longimicrobiales</taxon>
        <taxon>Longimicrobiaceae</taxon>
        <taxon>Longimicrobium</taxon>
    </lineage>
</organism>
<dbReference type="InterPro" id="IPR010349">
    <property type="entry name" value="Asparaginase_II"/>
</dbReference>
<dbReference type="AlphaFoldDB" id="A0A841H4R1"/>
<sequence length="336" mass="35583">MSDLESVVEVTRGAVLESRHRVHVAVVDAEGALRASSGDPDMVTFWRSAAKPLQALPVVEDGAFDRFGITPRELAVICGSHSGTAAHVKTVEGLLEKLGLTADALACGPHDPFDSETRRTLEEDGMEPGRLHNNCSGKHAGMMAVARARGWETDGYHRVEHPVQARLLTEIARWVRMPSEAIGLGVDGCGVVCYALPLRQMAQAYASLASAARAGERGPATVVDAMGAHPDMVAGEGRICTAISRVTEGRLFAKVGAEGVYCVGSPGAELGIAIKVEDGSTRAVAPAIAGVLREMDLISEDDFGALHRHVFREISNTRGEVTGEVRPSIHLRAADA</sequence>
<proteinExistence type="predicted"/>
<keyword evidence="2" id="KW-1185">Reference proteome</keyword>
<dbReference type="PANTHER" id="PTHR42110:SF1">
    <property type="entry name" value="L-ASPARAGINASE, PUTATIVE (AFU_ORTHOLOGUE AFUA_3G11890)-RELATED"/>
    <property type="match status" value="1"/>
</dbReference>
<dbReference type="RefSeq" id="WP_170040079.1">
    <property type="nucleotide sequence ID" value="NZ_JABDTL010000002.1"/>
</dbReference>
<gene>
    <name evidence="1" type="ORF">HNQ61_004676</name>
</gene>
<comment type="caution">
    <text evidence="1">The sequence shown here is derived from an EMBL/GenBank/DDBJ whole genome shotgun (WGS) entry which is preliminary data.</text>
</comment>
<name>A0A841H4R1_9BACT</name>
<evidence type="ECO:0000313" key="1">
    <source>
        <dbReference type="EMBL" id="MBB6073010.1"/>
    </source>
</evidence>
<dbReference type="EMBL" id="JACHIA010000020">
    <property type="protein sequence ID" value="MBB6073010.1"/>
    <property type="molecule type" value="Genomic_DNA"/>
</dbReference>
<evidence type="ECO:0000313" key="2">
    <source>
        <dbReference type="Proteomes" id="UP000582837"/>
    </source>
</evidence>
<protein>
    <submittedName>
        <fullName evidence="1">L-asparaginase II</fullName>
    </submittedName>
</protein>
<dbReference type="PANTHER" id="PTHR42110">
    <property type="entry name" value="L-ASPARAGINASE, PUTATIVE (AFU_ORTHOLOGUE AFUA_3G11890)-RELATED"/>
    <property type="match status" value="1"/>
</dbReference>
<dbReference type="Proteomes" id="UP000582837">
    <property type="component" value="Unassembled WGS sequence"/>
</dbReference>
<dbReference type="Pfam" id="PF06089">
    <property type="entry name" value="Asparaginase_II"/>
    <property type="match status" value="1"/>
</dbReference>
<accession>A0A841H4R1</accession>
<reference evidence="1 2" key="1">
    <citation type="submission" date="2020-08" db="EMBL/GenBank/DDBJ databases">
        <title>Genomic Encyclopedia of Type Strains, Phase IV (KMG-IV): sequencing the most valuable type-strain genomes for metagenomic binning, comparative biology and taxonomic classification.</title>
        <authorList>
            <person name="Goeker M."/>
        </authorList>
    </citation>
    <scope>NUCLEOTIDE SEQUENCE [LARGE SCALE GENOMIC DNA]</scope>
    <source>
        <strain evidence="1 2">DSM 29007</strain>
    </source>
</reference>